<dbReference type="GO" id="GO:0005737">
    <property type="term" value="C:cytoplasm"/>
    <property type="evidence" value="ECO:0007669"/>
    <property type="project" value="TreeGrafter"/>
</dbReference>
<sequence length="221" mass="25514">MVENYFIIGDVHGCFFTFEELISHWDREKEILIQVGDLIDRGAHSPKVVSYCRQLDKTFPDKVHFLKGNHEQMMLNYFNEKSSNWLYNGGMDTFQQFESQQHDLVSVLSWMEDLPLFFETDKLMVSHAGITDHAEYLNPDHPSGILWNRGRLKPLGKIQVIGHTPLSTGRPAYNPYSQAWNIDTGAYKGICLTGIKLDRNGTFLQKISIPTREEDLNDLNY</sequence>
<keyword evidence="3" id="KW-1185">Reference proteome</keyword>
<dbReference type="SUPFAM" id="SSF56300">
    <property type="entry name" value="Metallo-dependent phosphatases"/>
    <property type="match status" value="1"/>
</dbReference>
<dbReference type="InterPro" id="IPR004843">
    <property type="entry name" value="Calcineurin-like_PHP"/>
</dbReference>
<dbReference type="AlphaFoldDB" id="A0AAP2G2P9"/>
<dbReference type="RefSeq" id="WP_213943430.1">
    <property type="nucleotide sequence ID" value="NZ_JAHBGI010000004.1"/>
</dbReference>
<dbReference type="CDD" id="cd00144">
    <property type="entry name" value="MPP_PPP_family"/>
    <property type="match status" value="1"/>
</dbReference>
<dbReference type="PANTHER" id="PTHR42850:SF4">
    <property type="entry name" value="ZINC-DEPENDENT ENDOPOLYPHOSPHATASE"/>
    <property type="match status" value="1"/>
</dbReference>
<dbReference type="PROSITE" id="PS00125">
    <property type="entry name" value="SER_THR_PHOSPHATASE"/>
    <property type="match status" value="1"/>
</dbReference>
<dbReference type="GO" id="GO:0008803">
    <property type="term" value="F:bis(5'-nucleosyl)-tetraphosphatase (symmetrical) activity"/>
    <property type="evidence" value="ECO:0007669"/>
    <property type="project" value="TreeGrafter"/>
</dbReference>
<dbReference type="InterPro" id="IPR006186">
    <property type="entry name" value="Ser/Thr-sp_prot-phosphatase"/>
</dbReference>
<evidence type="ECO:0000313" key="2">
    <source>
        <dbReference type="EMBL" id="MBS9522530.1"/>
    </source>
</evidence>
<dbReference type="PANTHER" id="PTHR42850">
    <property type="entry name" value="METALLOPHOSPHOESTERASE"/>
    <property type="match status" value="1"/>
</dbReference>
<dbReference type="GO" id="GO:0016791">
    <property type="term" value="F:phosphatase activity"/>
    <property type="evidence" value="ECO:0007669"/>
    <property type="project" value="TreeGrafter"/>
</dbReference>
<dbReference type="InterPro" id="IPR050126">
    <property type="entry name" value="Ap4A_hydrolase"/>
</dbReference>
<dbReference type="Pfam" id="PF00149">
    <property type="entry name" value="Metallophos"/>
    <property type="match status" value="1"/>
</dbReference>
<dbReference type="GO" id="GO:0110154">
    <property type="term" value="P:RNA decapping"/>
    <property type="evidence" value="ECO:0007669"/>
    <property type="project" value="TreeGrafter"/>
</dbReference>
<accession>A0AAP2G2P9</accession>
<reference evidence="2 3" key="1">
    <citation type="submission" date="2021-05" db="EMBL/GenBank/DDBJ databases">
        <authorList>
            <person name="Zhang Z.D."/>
            <person name="Osman G."/>
        </authorList>
    </citation>
    <scope>NUCLEOTIDE SEQUENCE [LARGE SCALE GENOMIC DNA]</scope>
    <source>
        <strain evidence="2 3">KCTC 32217</strain>
    </source>
</reference>
<comment type="caution">
    <text evidence="2">The sequence shown here is derived from an EMBL/GenBank/DDBJ whole genome shotgun (WGS) entry which is preliminary data.</text>
</comment>
<organism evidence="2 3">
    <name type="scientific">Litoribacter ruber</name>
    <dbReference type="NCBI Taxonomy" id="702568"/>
    <lineage>
        <taxon>Bacteria</taxon>
        <taxon>Pseudomonadati</taxon>
        <taxon>Bacteroidota</taxon>
        <taxon>Cytophagia</taxon>
        <taxon>Cytophagales</taxon>
        <taxon>Cyclobacteriaceae</taxon>
        <taxon>Litoribacter</taxon>
    </lineage>
</organism>
<dbReference type="Gene3D" id="3.60.21.10">
    <property type="match status" value="1"/>
</dbReference>
<dbReference type="EMBL" id="JAHCMY010000001">
    <property type="protein sequence ID" value="MBS9522530.1"/>
    <property type="molecule type" value="Genomic_DNA"/>
</dbReference>
<feature type="domain" description="Serine/threonine specific protein phosphatases" evidence="1">
    <location>
        <begin position="66"/>
        <end position="71"/>
    </location>
</feature>
<name>A0AAP2G2P9_9BACT</name>
<evidence type="ECO:0000313" key="3">
    <source>
        <dbReference type="Proteomes" id="UP001319104"/>
    </source>
</evidence>
<gene>
    <name evidence="2" type="ORF">KI659_00740</name>
</gene>
<evidence type="ECO:0000259" key="1">
    <source>
        <dbReference type="PROSITE" id="PS00125"/>
    </source>
</evidence>
<proteinExistence type="predicted"/>
<dbReference type="Proteomes" id="UP001319104">
    <property type="component" value="Unassembled WGS sequence"/>
</dbReference>
<protein>
    <submittedName>
        <fullName evidence="2">Serine/threonine protein phosphatase</fullName>
    </submittedName>
</protein>
<dbReference type="InterPro" id="IPR029052">
    <property type="entry name" value="Metallo-depent_PP-like"/>
</dbReference>